<accession>A0A2P2MUP6</accession>
<reference evidence="1" key="1">
    <citation type="submission" date="2018-02" db="EMBL/GenBank/DDBJ databases">
        <title>Rhizophora mucronata_Transcriptome.</title>
        <authorList>
            <person name="Meera S.P."/>
            <person name="Sreeshan A."/>
            <person name="Augustine A."/>
        </authorList>
    </citation>
    <scope>NUCLEOTIDE SEQUENCE</scope>
    <source>
        <tissue evidence="1">Leaf</tissue>
    </source>
</reference>
<name>A0A2P2MUP6_RHIMU</name>
<dbReference type="EMBL" id="GGEC01053462">
    <property type="protein sequence ID" value="MBX33946.1"/>
    <property type="molecule type" value="Transcribed_RNA"/>
</dbReference>
<dbReference type="EMBL" id="GGEC01053459">
    <property type="protein sequence ID" value="MBX33943.1"/>
    <property type="molecule type" value="Transcribed_RNA"/>
</dbReference>
<protein>
    <submittedName>
        <fullName evidence="1">Putative leucine-rich repeat receptor-like protein kinase At2g19210 isoform X2</fullName>
    </submittedName>
</protein>
<organism evidence="1">
    <name type="scientific">Rhizophora mucronata</name>
    <name type="common">Asiatic mangrove</name>
    <dbReference type="NCBI Taxonomy" id="61149"/>
    <lineage>
        <taxon>Eukaryota</taxon>
        <taxon>Viridiplantae</taxon>
        <taxon>Streptophyta</taxon>
        <taxon>Embryophyta</taxon>
        <taxon>Tracheophyta</taxon>
        <taxon>Spermatophyta</taxon>
        <taxon>Magnoliopsida</taxon>
        <taxon>eudicotyledons</taxon>
        <taxon>Gunneridae</taxon>
        <taxon>Pentapetalae</taxon>
        <taxon>rosids</taxon>
        <taxon>fabids</taxon>
        <taxon>Malpighiales</taxon>
        <taxon>Rhizophoraceae</taxon>
        <taxon>Rhizophora</taxon>
    </lineage>
</organism>
<proteinExistence type="predicted"/>
<keyword evidence="1" id="KW-0675">Receptor</keyword>
<evidence type="ECO:0000313" key="1">
    <source>
        <dbReference type="EMBL" id="MBX33946.1"/>
    </source>
</evidence>
<keyword evidence="1" id="KW-0418">Kinase</keyword>
<sequence length="57" mass="6207">MALTSSSSVGACKKSLTIYISMAFRMGGRVDFSDLYNEKLRLAPLTGCGLNMVIECR</sequence>
<dbReference type="AlphaFoldDB" id="A0A2P2MUP6"/>
<dbReference type="GO" id="GO:0016301">
    <property type="term" value="F:kinase activity"/>
    <property type="evidence" value="ECO:0007669"/>
    <property type="project" value="UniProtKB-KW"/>
</dbReference>
<keyword evidence="1" id="KW-0808">Transferase</keyword>